<dbReference type="EMBL" id="LN853732">
    <property type="protein sequence ID" value="CRY96582.1"/>
    <property type="molecule type" value="Genomic_DNA"/>
</dbReference>
<evidence type="ECO:0000313" key="2">
    <source>
        <dbReference type="EMBL" id="CRY96582.1"/>
    </source>
</evidence>
<organism evidence="2">
    <name type="scientific">uncultured prokaryote</name>
    <dbReference type="NCBI Taxonomy" id="198431"/>
    <lineage>
        <taxon>unclassified sequences</taxon>
        <taxon>environmental samples</taxon>
    </lineage>
</organism>
<reference evidence="2" key="1">
    <citation type="submission" date="2015-06" db="EMBL/GenBank/DDBJ databases">
        <authorList>
            <person name="Joergensen T."/>
        </authorList>
    </citation>
    <scope>NUCLEOTIDE SEQUENCE</scope>
    <source>
        <strain evidence="2">RGFK1154</strain>
    </source>
</reference>
<proteinExistence type="predicted"/>
<sequence length="94" mass="10077">MAKMIGGVTKRSIMAAAKKRARLEADLDEVSAALRALEVERAALVVRRDGVVDELRALGDDWSTLARRAGVSRQALMKRAPAAAPDLDEPLPGL</sequence>
<evidence type="ECO:0000256" key="1">
    <source>
        <dbReference type="SAM" id="Coils"/>
    </source>
</evidence>
<reference evidence="2" key="2">
    <citation type="submission" date="2015-07" db="EMBL/GenBank/DDBJ databases">
        <title>Plasmids, circular viruses and viroids from rat gut.</title>
        <authorList>
            <person name="Jorgensen T.J."/>
            <person name="Hansen M.A."/>
            <person name="Xu Z."/>
            <person name="Tabak M.A."/>
            <person name="Sorensen S.J."/>
            <person name="Hansen L.H."/>
        </authorList>
    </citation>
    <scope>NUCLEOTIDE SEQUENCE</scope>
    <source>
        <strain evidence="2">RGFK1154</strain>
    </source>
</reference>
<protein>
    <submittedName>
        <fullName evidence="2">Uncharacterized protein</fullName>
    </submittedName>
</protein>
<accession>A0A0H5QLD0</accession>
<feature type="coiled-coil region" evidence="1">
    <location>
        <begin position="13"/>
        <end position="40"/>
    </location>
</feature>
<name>A0A0H5QLD0_9ZZZZ</name>
<dbReference type="AlphaFoldDB" id="A0A0H5QLD0"/>
<keyword evidence="1" id="KW-0175">Coiled coil</keyword>